<evidence type="ECO:0000313" key="2">
    <source>
        <dbReference type="EMBL" id="CAB4832315.1"/>
    </source>
</evidence>
<protein>
    <submittedName>
        <fullName evidence="2">Unannotated protein</fullName>
    </submittedName>
</protein>
<proteinExistence type="predicted"/>
<dbReference type="AlphaFoldDB" id="A0A6J7AHR9"/>
<accession>A0A6J7AHR9</accession>
<sequence>MRATSIATLPAPITTAVSQSRGTSRDAKSGWPLYQGTKSAAERDPRSSSPGIPSARPSDDPVAITTAS</sequence>
<name>A0A6J7AHR9_9ZZZZ</name>
<feature type="region of interest" description="Disordered" evidence="1">
    <location>
        <begin position="16"/>
        <end position="68"/>
    </location>
</feature>
<reference evidence="2" key="1">
    <citation type="submission" date="2020-05" db="EMBL/GenBank/DDBJ databases">
        <authorList>
            <person name="Chiriac C."/>
            <person name="Salcher M."/>
            <person name="Ghai R."/>
            <person name="Kavagutti S V."/>
        </authorList>
    </citation>
    <scope>NUCLEOTIDE SEQUENCE</scope>
</reference>
<dbReference type="EMBL" id="CAFABH010000028">
    <property type="protein sequence ID" value="CAB4832315.1"/>
    <property type="molecule type" value="Genomic_DNA"/>
</dbReference>
<organism evidence="2">
    <name type="scientific">freshwater metagenome</name>
    <dbReference type="NCBI Taxonomy" id="449393"/>
    <lineage>
        <taxon>unclassified sequences</taxon>
        <taxon>metagenomes</taxon>
        <taxon>ecological metagenomes</taxon>
    </lineage>
</organism>
<evidence type="ECO:0000256" key="1">
    <source>
        <dbReference type="SAM" id="MobiDB-lite"/>
    </source>
</evidence>
<gene>
    <name evidence="2" type="ORF">UFOPK3174_01302</name>
</gene>